<dbReference type="EMBL" id="JBETME010000004">
    <property type="protein sequence ID" value="MES4991029.1"/>
    <property type="molecule type" value="Genomic_DNA"/>
</dbReference>
<protein>
    <submittedName>
        <fullName evidence="1">DUF6527 family protein</fullName>
    </submittedName>
</protein>
<organism evidence="1 2">
    <name type="scientific">Agrobacterium radiobacter</name>
    <dbReference type="NCBI Taxonomy" id="362"/>
    <lineage>
        <taxon>Bacteria</taxon>
        <taxon>Pseudomonadati</taxon>
        <taxon>Pseudomonadota</taxon>
        <taxon>Alphaproteobacteria</taxon>
        <taxon>Hyphomicrobiales</taxon>
        <taxon>Rhizobiaceae</taxon>
        <taxon>Rhizobium/Agrobacterium group</taxon>
        <taxon>Agrobacterium</taxon>
        <taxon>Agrobacterium tumefaciens complex</taxon>
    </lineage>
</organism>
<evidence type="ECO:0000313" key="1">
    <source>
        <dbReference type="EMBL" id="MES4991029.1"/>
    </source>
</evidence>
<dbReference type="RefSeq" id="WP_353574277.1">
    <property type="nucleotide sequence ID" value="NZ_JBETME010000004.1"/>
</dbReference>
<dbReference type="Pfam" id="PF20137">
    <property type="entry name" value="BubE"/>
    <property type="match status" value="1"/>
</dbReference>
<name>A0ABD5LIP9_AGRRD</name>
<dbReference type="InterPro" id="IPR045384">
    <property type="entry name" value="DUF6527"/>
</dbReference>
<accession>A0ABD5LIP9</accession>
<dbReference type="AlphaFoldDB" id="A0ABD5LIP9"/>
<evidence type="ECO:0000313" key="2">
    <source>
        <dbReference type="Proteomes" id="UP001438189"/>
    </source>
</evidence>
<sequence>MRIARWFRRLWGKYGPARRLQIIEGDTLPADLPARDLVLTRDDGDDWSVGMRCPCGCGDTIELMILREARPRWDISVNKAGRPSLHPSVWRKSGCRSHFWVREGRILWCE</sequence>
<reference evidence="1 2" key="1">
    <citation type="submission" date="2024-06" db="EMBL/GenBank/DDBJ databases">
        <title>Genome sequencing of Agrobacterium spp. from tobacco in Serbia.</title>
        <authorList>
            <person name="Ilicic R.J."/>
            <person name="Studholme D.J."/>
            <person name="Jelusic A."/>
            <person name="Barac G."/>
            <person name="Bagi F."/>
            <person name="Popovic Milovanovic T."/>
        </authorList>
    </citation>
    <scope>NUCLEOTIDE SEQUENCE [LARGE SCALE GENOMIC DNA]</scope>
    <source>
        <strain evidence="1 2">DA1</strain>
    </source>
</reference>
<gene>
    <name evidence="1" type="ORF">ABVB70_11855</name>
</gene>
<proteinExistence type="predicted"/>
<comment type="caution">
    <text evidence="1">The sequence shown here is derived from an EMBL/GenBank/DDBJ whole genome shotgun (WGS) entry which is preliminary data.</text>
</comment>
<dbReference type="Proteomes" id="UP001438189">
    <property type="component" value="Unassembled WGS sequence"/>
</dbReference>